<keyword evidence="1" id="KW-0547">Nucleotide-binding</keyword>
<protein>
    <submittedName>
        <fullName evidence="1">Helicase-primase subunit</fullName>
    </submittedName>
</protein>
<dbReference type="HAMAP" id="MF_04010">
    <property type="entry name" value="HSV_HEPA"/>
    <property type="match status" value="1"/>
</dbReference>
<evidence type="ECO:0000313" key="1">
    <source>
        <dbReference type="EMBL" id="AMB16092.1"/>
    </source>
</evidence>
<keyword evidence="1" id="KW-0378">Hydrolase</keyword>
<sequence length="751" mass="82458">MGENVEWFNGYVCATSIYSLWTDPHQPGNLQALVYLLCRRVDNYTAEFCHVVVSGELLRHGARNPSLVTPARVASAAKTAAVPGCWPLAPLGDAMLWKSVYGSVASALKLTLGSFAFYKPMMFGVNTQTGLLVTIKPAASEGVRGGDPVSPRAALVNASVEVDLDPTGIEASAASVTGSSLARARLCALKDGYFLTKQDIALEVEITTKEVSFYRKYDSVQQPANKRRGDMVDLFIVHERTLRLMGSNHMSVKVLVPRTFDCFVASSQALSGLAAMALYKQWHATLFSLERSETVVQIFAYLGPELNPCGEDADYCCFVGFPGLPTLKAGLNTADAVREALDAYKLSDGLWPALGMSAFHFLHPWEPEDKWPGETAAKRLESVAPILQIESADVWGAGRVTCILESDAVMQGPWFAKFDFSAFFPTLYLLLFPTNERLAQVVIKRARGQNPALKPALVSFFGGLQHINPMAYRLIIAISNEISRRLEHEVNQMGFAICTYVKDGFWGAAGNMLVDSVSYSDALVYAEALRSAAQGAALSYVSELGLSLPDGVDLRLRLEGLFTDAISWSTHCYWLYNRITNIEDFVGFPTKSEASRAAKASLSALLPRVAAVADSGDLDMLHQLVKESCEQLVAEAFAKRNDPKFWSTKTEIDSSTQLPTAVYRSGCLLDQDRGQRDIVLTRRSDCESALPVPWMLFPPPLVLGRIDCMVYLTSIFKTYLGMLNRVISALCDADKPVNVEFQITDYAFLFT</sequence>
<dbReference type="Pfam" id="PF03324">
    <property type="entry name" value="Herpes_HEPA"/>
    <property type="match status" value="1"/>
</dbReference>
<proteinExistence type="inferred from homology"/>
<name>A0A0X9Z5G1_9ALPH</name>
<accession>A0A0X9Z5G1</accession>
<dbReference type="EMBL" id="KT324738">
    <property type="protein sequence ID" value="AMB16171.1"/>
    <property type="molecule type" value="Genomic_DNA"/>
</dbReference>
<evidence type="ECO:0000313" key="3">
    <source>
        <dbReference type="EMBL" id="AMB16250.1"/>
    </source>
</evidence>
<dbReference type="EMBL" id="KT324739">
    <property type="protein sequence ID" value="AMB16250.1"/>
    <property type="molecule type" value="Genomic_DNA"/>
</dbReference>
<dbReference type="InterPro" id="IPR004996">
    <property type="entry name" value="HSV_HEPA"/>
</dbReference>
<keyword evidence="1" id="KW-0067">ATP-binding</keyword>
<dbReference type="GO" id="GO:0004386">
    <property type="term" value="F:helicase activity"/>
    <property type="evidence" value="ECO:0007669"/>
    <property type="project" value="UniProtKB-KW"/>
</dbReference>
<reference evidence="1" key="1">
    <citation type="journal article" date="2015" name="J. Gen. Virol.">
        <title>Evidence of widespread natural recombination among field isolates of equine herpesvirus 4 but not among field isolates of equine herpesvirus 1.</title>
        <authorList>
            <person name="Vaz P.K."/>
            <person name="Horsington J."/>
            <person name="Hartley C.A."/>
            <person name="Browning G.F."/>
            <person name="Ficorilli N.P."/>
            <person name="Studdert M.J."/>
            <person name="Gilkerson J.R."/>
            <person name="Devlin J.M."/>
        </authorList>
    </citation>
    <scope>NUCLEOTIDE SEQUENCE</scope>
    <source>
        <strain evidence="2">157-69</strain>
        <strain evidence="3">3407-77</strain>
        <strain evidence="1">3409-77</strain>
    </source>
</reference>
<dbReference type="EMBL" id="KT324737">
    <property type="protein sequence ID" value="AMB16092.1"/>
    <property type="molecule type" value="Genomic_DNA"/>
</dbReference>
<evidence type="ECO:0000313" key="2">
    <source>
        <dbReference type="EMBL" id="AMB16171.1"/>
    </source>
</evidence>
<organism evidence="1">
    <name type="scientific">Equid alphaherpesvirus 4</name>
    <name type="common">Equine herpesvirus 4</name>
    <dbReference type="NCBI Taxonomy" id="10331"/>
    <lineage>
        <taxon>Viruses</taxon>
        <taxon>Duplodnaviria</taxon>
        <taxon>Heunggongvirae</taxon>
        <taxon>Peploviricota</taxon>
        <taxon>Herviviricetes</taxon>
        <taxon>Herpesvirales</taxon>
        <taxon>Orthoherpesviridae</taxon>
        <taxon>Alphaherpesvirinae</taxon>
        <taxon>Varicellovirus</taxon>
        <taxon>Varicellovirus equidalpha4</taxon>
    </lineage>
</organism>
<keyword evidence="1" id="KW-0347">Helicase</keyword>
<dbReference type="GO" id="GO:0019079">
    <property type="term" value="P:viral genome replication"/>
    <property type="evidence" value="ECO:0007669"/>
    <property type="project" value="InterPro"/>
</dbReference>